<evidence type="ECO:0000256" key="1">
    <source>
        <dbReference type="ARBA" id="ARBA00022679"/>
    </source>
</evidence>
<dbReference type="AlphaFoldDB" id="A0A7Y9NK41"/>
<dbReference type="GO" id="GO:0006535">
    <property type="term" value="P:cysteine biosynthetic process from serine"/>
    <property type="evidence" value="ECO:0007669"/>
    <property type="project" value="InterPro"/>
</dbReference>
<dbReference type="PANTHER" id="PTHR42811">
    <property type="entry name" value="SERINE ACETYLTRANSFERASE"/>
    <property type="match status" value="1"/>
</dbReference>
<keyword evidence="1 4" id="KW-0808">Transferase</keyword>
<dbReference type="EC" id="2.3.1.30" evidence="4"/>
<dbReference type="GO" id="GO:0005737">
    <property type="term" value="C:cytoplasm"/>
    <property type="evidence" value="ECO:0007669"/>
    <property type="project" value="InterPro"/>
</dbReference>
<dbReference type="GO" id="GO:0009001">
    <property type="term" value="F:serine O-acetyltransferase activity"/>
    <property type="evidence" value="ECO:0007669"/>
    <property type="project" value="UniProtKB-EC"/>
</dbReference>
<dbReference type="InterPro" id="IPR005881">
    <property type="entry name" value="Ser_O-AcTrfase"/>
</dbReference>
<dbReference type="Gene3D" id="2.160.10.10">
    <property type="entry name" value="Hexapeptide repeat proteins"/>
    <property type="match status" value="1"/>
</dbReference>
<feature type="transmembrane region" description="Helical" evidence="5">
    <location>
        <begin position="46"/>
        <end position="63"/>
    </location>
</feature>
<dbReference type="PIRSF" id="PIRSF000441">
    <property type="entry name" value="CysE"/>
    <property type="match status" value="1"/>
</dbReference>
<comment type="catalytic activity">
    <reaction evidence="4">
        <text>L-serine + acetyl-CoA = O-acetyl-L-serine + CoA</text>
        <dbReference type="Rhea" id="RHEA:24560"/>
        <dbReference type="ChEBI" id="CHEBI:33384"/>
        <dbReference type="ChEBI" id="CHEBI:57287"/>
        <dbReference type="ChEBI" id="CHEBI:57288"/>
        <dbReference type="ChEBI" id="CHEBI:58340"/>
        <dbReference type="EC" id="2.3.1.30"/>
    </reaction>
</comment>
<name>A0A7Y9NK41_9BACT</name>
<dbReference type="EMBL" id="JACCCV010000001">
    <property type="protein sequence ID" value="NYF50841.1"/>
    <property type="molecule type" value="Genomic_DNA"/>
</dbReference>
<feature type="transmembrane region" description="Helical" evidence="5">
    <location>
        <begin position="21"/>
        <end position="40"/>
    </location>
</feature>
<proteinExistence type="inferred from homology"/>
<evidence type="ECO:0000313" key="7">
    <source>
        <dbReference type="Proteomes" id="UP000534186"/>
    </source>
</evidence>
<dbReference type="InterPro" id="IPR045304">
    <property type="entry name" value="LbH_SAT"/>
</dbReference>
<evidence type="ECO:0000256" key="5">
    <source>
        <dbReference type="SAM" id="Phobius"/>
    </source>
</evidence>
<accession>A0A7Y9NK41</accession>
<dbReference type="InterPro" id="IPR018357">
    <property type="entry name" value="Hexapep_transf_CS"/>
</dbReference>
<reference evidence="6 7" key="1">
    <citation type="submission" date="2020-07" db="EMBL/GenBank/DDBJ databases">
        <title>Genomic Encyclopedia of Type Strains, Phase IV (KMG-V): Genome sequencing to study the core and pangenomes of soil and plant-associated prokaryotes.</title>
        <authorList>
            <person name="Whitman W."/>
        </authorList>
    </citation>
    <scope>NUCLEOTIDE SEQUENCE [LARGE SCALE GENOMIC DNA]</scope>
    <source>
        <strain evidence="6 7">M8UP30</strain>
    </source>
</reference>
<comment type="similarity">
    <text evidence="4">Belongs to the transferase hexapeptide repeat family.</text>
</comment>
<keyword evidence="5" id="KW-0472">Membrane</keyword>
<gene>
    <name evidence="6" type="ORF">HDF12_001206</name>
</gene>
<keyword evidence="2" id="KW-0677">Repeat</keyword>
<dbReference type="PROSITE" id="PS00101">
    <property type="entry name" value="HEXAPEP_TRANSFERASES"/>
    <property type="match status" value="1"/>
</dbReference>
<evidence type="ECO:0000313" key="6">
    <source>
        <dbReference type="EMBL" id="NYF50841.1"/>
    </source>
</evidence>
<evidence type="ECO:0000256" key="3">
    <source>
        <dbReference type="ARBA" id="ARBA00023315"/>
    </source>
</evidence>
<evidence type="ECO:0000256" key="4">
    <source>
        <dbReference type="PIRNR" id="PIRNR000441"/>
    </source>
</evidence>
<protein>
    <recommendedName>
        <fullName evidence="4">Serine acetyltransferase</fullName>
        <ecNumber evidence="4">2.3.1.30</ecNumber>
    </recommendedName>
</protein>
<keyword evidence="5" id="KW-1133">Transmembrane helix</keyword>
<organism evidence="6 7">
    <name type="scientific">Tunturiibacter lichenicola</name>
    <dbReference type="NCBI Taxonomy" id="2051959"/>
    <lineage>
        <taxon>Bacteria</taxon>
        <taxon>Pseudomonadati</taxon>
        <taxon>Acidobacteriota</taxon>
        <taxon>Terriglobia</taxon>
        <taxon>Terriglobales</taxon>
        <taxon>Acidobacteriaceae</taxon>
        <taxon>Tunturiibacter</taxon>
    </lineage>
</organism>
<keyword evidence="3 4" id="KW-0012">Acyltransferase</keyword>
<dbReference type="Proteomes" id="UP000534186">
    <property type="component" value="Unassembled WGS sequence"/>
</dbReference>
<keyword evidence="5" id="KW-0812">Transmembrane</keyword>
<sequence length="191" mass="20449">MNKFSEDIARYRSMGHSGRQLWLNPAIWAITIYRFGNWLYSANPFVLIRIPLKILYFFAYMFSEVVMEMCLDPQATIGGGLYIAHIGGVHINPQAIIGSNCDIAHRVTIGASAMGRKGAPVLGDRVYIGTGATLVGKIKVGSGAKIAANTLVMSNIPDGATVMGVPGRIIMRAPKAVESPAPAVAETTDAK</sequence>
<evidence type="ECO:0000256" key="2">
    <source>
        <dbReference type="ARBA" id="ARBA00022737"/>
    </source>
</evidence>
<dbReference type="InterPro" id="IPR011004">
    <property type="entry name" value="Trimer_LpxA-like_sf"/>
</dbReference>
<dbReference type="CDD" id="cd03354">
    <property type="entry name" value="LbH_SAT"/>
    <property type="match status" value="1"/>
</dbReference>
<dbReference type="SUPFAM" id="SSF51161">
    <property type="entry name" value="Trimeric LpxA-like enzymes"/>
    <property type="match status" value="1"/>
</dbReference>
<comment type="caution">
    <text evidence="6">The sequence shown here is derived from an EMBL/GenBank/DDBJ whole genome shotgun (WGS) entry which is preliminary data.</text>
</comment>